<keyword evidence="1" id="KW-0472">Membrane</keyword>
<evidence type="ECO:0000256" key="1">
    <source>
        <dbReference type="SAM" id="Phobius"/>
    </source>
</evidence>
<name>A0ABP8VUS4_9MICO</name>
<dbReference type="InterPro" id="IPR052529">
    <property type="entry name" value="Bact_Transport_Assoc"/>
</dbReference>
<keyword evidence="4" id="KW-1185">Reference proteome</keyword>
<feature type="transmembrane region" description="Helical" evidence="1">
    <location>
        <begin position="60"/>
        <end position="79"/>
    </location>
</feature>
<dbReference type="InterPro" id="IPR007349">
    <property type="entry name" value="DUF418"/>
</dbReference>
<keyword evidence="1" id="KW-1133">Transmembrane helix</keyword>
<feature type="transmembrane region" description="Helical" evidence="1">
    <location>
        <begin position="156"/>
        <end position="175"/>
    </location>
</feature>
<keyword evidence="1" id="KW-0812">Transmembrane</keyword>
<gene>
    <name evidence="3" type="ORF">GCM10025780_16790</name>
</gene>
<dbReference type="Proteomes" id="UP001501295">
    <property type="component" value="Unassembled WGS sequence"/>
</dbReference>
<dbReference type="Pfam" id="PF04235">
    <property type="entry name" value="DUF418"/>
    <property type="match status" value="1"/>
</dbReference>
<feature type="transmembrane region" description="Helical" evidence="1">
    <location>
        <begin position="134"/>
        <end position="150"/>
    </location>
</feature>
<comment type="caution">
    <text evidence="3">The sequence shown here is derived from an EMBL/GenBank/DDBJ whole genome shotgun (WGS) entry which is preliminary data.</text>
</comment>
<evidence type="ECO:0000259" key="2">
    <source>
        <dbReference type="Pfam" id="PF04235"/>
    </source>
</evidence>
<sequence length="333" mass="35876">MSTPTASVRYSLIDALRGFALFGILLVNARDLVQAGSDTGAVLGGDTTSTVLFFTVQTRFFVMFATLFGTSLFFVLSSARARHPRPWIPLVRRLVTLAVIGLALTFTFGNGILVEYALAGLIVLILVMKAPKRVVLIVGLVLTVGVYAAGQGGLAPLGLILLGFAAASYGLPRLLEQPDRRVVIVFVAAAVLSVPALILQTTQPGDPRYTYVGAIPGVIMATAYASGFVLLWHTRARRLLALAFEAMGRLALTNFAAGYVLVWATTFVVDYGSMTDVLPVVFVAVGIIALQAVASRLWLVRFQYGPLEWVWRTATWWKPAPMLRGTARGTRTA</sequence>
<feature type="transmembrane region" description="Helical" evidence="1">
    <location>
        <begin position="182"/>
        <end position="199"/>
    </location>
</feature>
<dbReference type="EMBL" id="BAABLM010000003">
    <property type="protein sequence ID" value="GAA4673227.1"/>
    <property type="molecule type" value="Genomic_DNA"/>
</dbReference>
<evidence type="ECO:0000313" key="4">
    <source>
        <dbReference type="Proteomes" id="UP001501295"/>
    </source>
</evidence>
<evidence type="ECO:0000313" key="3">
    <source>
        <dbReference type="EMBL" id="GAA4673227.1"/>
    </source>
</evidence>
<dbReference type="RefSeq" id="WP_345375392.1">
    <property type="nucleotide sequence ID" value="NZ_BAABLM010000003.1"/>
</dbReference>
<dbReference type="PANTHER" id="PTHR30590">
    <property type="entry name" value="INNER MEMBRANE PROTEIN"/>
    <property type="match status" value="1"/>
</dbReference>
<feature type="domain" description="DUF418" evidence="2">
    <location>
        <begin position="179"/>
        <end position="318"/>
    </location>
</feature>
<dbReference type="PANTHER" id="PTHR30590:SF3">
    <property type="entry name" value="HYPOTHETICAL MEMBRANE SPANNING PROTEIN"/>
    <property type="match status" value="1"/>
</dbReference>
<protein>
    <submittedName>
        <fullName evidence="3">DUF418 domain-containing protein</fullName>
    </submittedName>
</protein>
<feature type="transmembrane region" description="Helical" evidence="1">
    <location>
        <begin position="277"/>
        <end position="299"/>
    </location>
</feature>
<accession>A0ABP8VUS4</accession>
<feature type="transmembrane region" description="Helical" evidence="1">
    <location>
        <begin position="239"/>
        <end position="265"/>
    </location>
</feature>
<feature type="transmembrane region" description="Helical" evidence="1">
    <location>
        <begin position="99"/>
        <end position="127"/>
    </location>
</feature>
<feature type="transmembrane region" description="Helical" evidence="1">
    <location>
        <begin position="211"/>
        <end position="232"/>
    </location>
</feature>
<organism evidence="3 4">
    <name type="scientific">Frondihabitans cladoniiphilus</name>
    <dbReference type="NCBI Taxonomy" id="715785"/>
    <lineage>
        <taxon>Bacteria</taxon>
        <taxon>Bacillati</taxon>
        <taxon>Actinomycetota</taxon>
        <taxon>Actinomycetes</taxon>
        <taxon>Micrococcales</taxon>
        <taxon>Microbacteriaceae</taxon>
        <taxon>Frondihabitans</taxon>
    </lineage>
</organism>
<proteinExistence type="predicted"/>
<reference evidence="4" key="1">
    <citation type="journal article" date="2019" name="Int. J. Syst. Evol. Microbiol.">
        <title>The Global Catalogue of Microorganisms (GCM) 10K type strain sequencing project: providing services to taxonomists for standard genome sequencing and annotation.</title>
        <authorList>
            <consortium name="The Broad Institute Genomics Platform"/>
            <consortium name="The Broad Institute Genome Sequencing Center for Infectious Disease"/>
            <person name="Wu L."/>
            <person name="Ma J."/>
        </authorList>
    </citation>
    <scope>NUCLEOTIDE SEQUENCE [LARGE SCALE GENOMIC DNA]</scope>
    <source>
        <strain evidence="4">JCM 18956</strain>
    </source>
</reference>